<evidence type="ECO:0000256" key="1">
    <source>
        <dbReference type="SAM" id="Phobius"/>
    </source>
</evidence>
<evidence type="ECO:0008006" key="4">
    <source>
        <dbReference type="Google" id="ProtNLM"/>
    </source>
</evidence>
<keyword evidence="1" id="KW-0812">Transmembrane</keyword>
<dbReference type="OrthoDB" id="1723529at2"/>
<dbReference type="InterPro" id="IPR025480">
    <property type="entry name" value="DUF4330"/>
</dbReference>
<gene>
    <name evidence="2" type="ORF">SAMN02744040_02118</name>
</gene>
<proteinExistence type="predicted"/>
<dbReference type="STRING" id="1123350.SAMN02744040_02118"/>
<dbReference type="Pfam" id="PF14221">
    <property type="entry name" value="DUF4330"/>
    <property type="match status" value="1"/>
</dbReference>
<keyword evidence="1" id="KW-0472">Membrane</keyword>
<dbReference type="AlphaFoldDB" id="A0A1M5TCM5"/>
<sequence length="165" mass="18741">MIIDNKGKLFGKISIIDILVVLCIFSFVLGVYYKFFHVKEIKAVNSLDTIEYKIDIKDIRKASVDSLKKGVEVYEKRTDRYLGKVVEKKVVPMEAYIEKTDGTIVKAEKPDRYEMIITLVTSGVEREDSFLANGNKEINVGSEINIKTRLVSFVGVISDVKKINK</sequence>
<keyword evidence="1" id="KW-1133">Transmembrane helix</keyword>
<dbReference type="Proteomes" id="UP000242520">
    <property type="component" value="Unassembled WGS sequence"/>
</dbReference>
<evidence type="ECO:0000313" key="3">
    <source>
        <dbReference type="Proteomes" id="UP000242520"/>
    </source>
</evidence>
<evidence type="ECO:0000313" key="2">
    <source>
        <dbReference type="EMBL" id="SHH48555.1"/>
    </source>
</evidence>
<keyword evidence="3" id="KW-1185">Reference proteome</keyword>
<dbReference type="EMBL" id="FQXH01000031">
    <property type="protein sequence ID" value="SHH48555.1"/>
    <property type="molecule type" value="Genomic_DNA"/>
</dbReference>
<feature type="transmembrane region" description="Helical" evidence="1">
    <location>
        <begin position="13"/>
        <end position="33"/>
    </location>
</feature>
<dbReference type="RefSeq" id="WP_072726231.1">
    <property type="nucleotide sequence ID" value="NZ_FQXH01000031.1"/>
</dbReference>
<organism evidence="2 3">
    <name type="scientific">Tepidibacter thalassicus DSM 15285</name>
    <dbReference type="NCBI Taxonomy" id="1123350"/>
    <lineage>
        <taxon>Bacteria</taxon>
        <taxon>Bacillati</taxon>
        <taxon>Bacillota</taxon>
        <taxon>Clostridia</taxon>
        <taxon>Peptostreptococcales</taxon>
        <taxon>Peptostreptococcaceae</taxon>
        <taxon>Tepidibacter</taxon>
    </lineage>
</organism>
<accession>A0A1M5TCM5</accession>
<reference evidence="3" key="1">
    <citation type="submission" date="2016-11" db="EMBL/GenBank/DDBJ databases">
        <authorList>
            <person name="Varghese N."/>
            <person name="Submissions S."/>
        </authorList>
    </citation>
    <scope>NUCLEOTIDE SEQUENCE [LARGE SCALE GENOMIC DNA]</scope>
    <source>
        <strain evidence="3">DSM 15285</strain>
    </source>
</reference>
<name>A0A1M5TCM5_9FIRM</name>
<protein>
    <recommendedName>
        <fullName evidence="4">DUF4330 domain-containing protein</fullName>
    </recommendedName>
</protein>